<reference evidence="3" key="1">
    <citation type="submission" date="2018-04" db="EMBL/GenBank/DDBJ databases">
        <authorList>
            <person name="Go L.Y."/>
            <person name="Mitchell J.A."/>
        </authorList>
    </citation>
    <scope>NUCLEOTIDE SEQUENCE [LARGE SCALE GENOMIC DNA]</scope>
</reference>
<dbReference type="Proteomes" id="UP000251243">
    <property type="component" value="Segment"/>
</dbReference>
<gene>
    <name evidence="2" type="primary">53</name>
    <name evidence="2" type="ORF">SEA_ZETA1847_53</name>
</gene>
<protein>
    <submittedName>
        <fullName evidence="2">Uncharacterized protein</fullName>
    </submittedName>
</protein>
<feature type="compositionally biased region" description="Polar residues" evidence="1">
    <location>
        <begin position="77"/>
        <end position="87"/>
    </location>
</feature>
<evidence type="ECO:0000313" key="3">
    <source>
        <dbReference type="Proteomes" id="UP000251243"/>
    </source>
</evidence>
<organism evidence="2 3">
    <name type="scientific">Microbacterium phage Zeta1847</name>
    <dbReference type="NCBI Taxonomy" id="2201444"/>
    <lineage>
        <taxon>Viruses</taxon>
        <taxon>Duplodnaviria</taxon>
        <taxon>Heunggongvirae</taxon>
        <taxon>Uroviricota</taxon>
        <taxon>Caudoviricetes</taxon>
        <taxon>Casidaviridae</taxon>
        <taxon>Zetavirus</taxon>
        <taxon>Zetavirus zeta1847</taxon>
    </lineage>
</organism>
<keyword evidence="3" id="KW-1185">Reference proteome</keyword>
<dbReference type="KEGG" id="vg:54993736"/>
<proteinExistence type="predicted"/>
<accession>A0A2Z4Q9K9</accession>
<dbReference type="RefSeq" id="YP_009803176.1">
    <property type="nucleotide sequence ID" value="NC_047992.1"/>
</dbReference>
<evidence type="ECO:0000313" key="2">
    <source>
        <dbReference type="EMBL" id="AWY06687.1"/>
    </source>
</evidence>
<dbReference type="EMBL" id="MH271320">
    <property type="protein sequence ID" value="AWY06687.1"/>
    <property type="molecule type" value="Genomic_DNA"/>
</dbReference>
<name>A0A2Z4Q9K9_9CAUD</name>
<evidence type="ECO:0000256" key="1">
    <source>
        <dbReference type="SAM" id="MobiDB-lite"/>
    </source>
</evidence>
<feature type="region of interest" description="Disordered" evidence="1">
    <location>
        <begin position="45"/>
        <end position="87"/>
    </location>
</feature>
<dbReference type="GeneID" id="54993736"/>
<sequence length="87" mass="9284">MADTNTRTPHTLLEEARNYTIRDAARTALLLEALVMLALDANVSAPEREPEAPTPDAPAPSTGSAKRPTSSRRKTTKPTPATNTDAT</sequence>